<evidence type="ECO:0000313" key="2">
    <source>
        <dbReference type="Proteomes" id="UP000291343"/>
    </source>
</evidence>
<proteinExistence type="predicted"/>
<accession>A0A482X445</accession>
<organism evidence="1 2">
    <name type="scientific">Laodelphax striatellus</name>
    <name type="common">Small brown planthopper</name>
    <name type="synonym">Delphax striatella</name>
    <dbReference type="NCBI Taxonomy" id="195883"/>
    <lineage>
        <taxon>Eukaryota</taxon>
        <taxon>Metazoa</taxon>
        <taxon>Ecdysozoa</taxon>
        <taxon>Arthropoda</taxon>
        <taxon>Hexapoda</taxon>
        <taxon>Insecta</taxon>
        <taxon>Pterygota</taxon>
        <taxon>Neoptera</taxon>
        <taxon>Paraneoptera</taxon>
        <taxon>Hemiptera</taxon>
        <taxon>Auchenorrhyncha</taxon>
        <taxon>Fulgoroidea</taxon>
        <taxon>Delphacidae</taxon>
        <taxon>Criomorphinae</taxon>
        <taxon>Laodelphax</taxon>
    </lineage>
</organism>
<keyword evidence="2" id="KW-1185">Reference proteome</keyword>
<reference evidence="1 2" key="1">
    <citation type="journal article" date="2017" name="Gigascience">
        <title>Genome sequence of the small brown planthopper, Laodelphax striatellus.</title>
        <authorList>
            <person name="Zhu J."/>
            <person name="Jiang F."/>
            <person name="Wang X."/>
            <person name="Yang P."/>
            <person name="Bao Y."/>
            <person name="Zhao W."/>
            <person name="Wang W."/>
            <person name="Lu H."/>
            <person name="Wang Q."/>
            <person name="Cui N."/>
            <person name="Li J."/>
            <person name="Chen X."/>
            <person name="Luo L."/>
            <person name="Yu J."/>
            <person name="Kang L."/>
            <person name="Cui F."/>
        </authorList>
    </citation>
    <scope>NUCLEOTIDE SEQUENCE [LARGE SCALE GENOMIC DNA]</scope>
    <source>
        <strain evidence="1">Lst14</strain>
    </source>
</reference>
<comment type="caution">
    <text evidence="1">The sequence shown here is derived from an EMBL/GenBank/DDBJ whole genome shotgun (WGS) entry which is preliminary data.</text>
</comment>
<dbReference type="EMBL" id="QKKF02019269">
    <property type="protein sequence ID" value="RZF40170.1"/>
    <property type="molecule type" value="Genomic_DNA"/>
</dbReference>
<dbReference type="Proteomes" id="UP000291343">
    <property type="component" value="Unassembled WGS sequence"/>
</dbReference>
<protein>
    <submittedName>
        <fullName evidence="1">Uncharacterized protein</fullName>
    </submittedName>
</protein>
<evidence type="ECO:0000313" key="1">
    <source>
        <dbReference type="EMBL" id="RZF40170.1"/>
    </source>
</evidence>
<name>A0A482X445_LAOST</name>
<gene>
    <name evidence="1" type="ORF">LSTR_LSTR012413</name>
</gene>
<dbReference type="InParanoid" id="A0A482X445"/>
<dbReference type="AlphaFoldDB" id="A0A482X445"/>
<sequence length="99" mass="11169">MNIFEAWAFKEALHTSSFLFSLSSVLHNTIDIDIFSLGRELAAAERPTTKLKLEEGSSSGAMDKTVKIRAEEKQLKDVEQPSKTELSNLRERIEWTNGV</sequence>